<evidence type="ECO:0000313" key="1">
    <source>
        <dbReference type="EMBL" id="ANO52507.1"/>
    </source>
</evidence>
<proteinExistence type="predicted"/>
<keyword evidence="2" id="KW-1185">Reference proteome</keyword>
<dbReference type="STRING" id="1548547.BA177_16125"/>
<gene>
    <name evidence="1" type="ORF">BA177_16125</name>
</gene>
<organism evidence="1 2">
    <name type="scientific">Woeseia oceani</name>
    <dbReference type="NCBI Taxonomy" id="1548547"/>
    <lineage>
        <taxon>Bacteria</taxon>
        <taxon>Pseudomonadati</taxon>
        <taxon>Pseudomonadota</taxon>
        <taxon>Gammaproteobacteria</taxon>
        <taxon>Woeseiales</taxon>
        <taxon>Woeseiaceae</taxon>
        <taxon>Woeseia</taxon>
    </lineage>
</organism>
<protein>
    <submittedName>
        <fullName evidence="1">Uncharacterized protein</fullName>
    </submittedName>
</protein>
<reference evidence="1 2" key="1">
    <citation type="submission" date="2016-06" db="EMBL/GenBank/DDBJ databases">
        <title>Complete genome sequence of a deep-branching marine Gamma Proteobacterium Woeseia oceani type strain XK5.</title>
        <authorList>
            <person name="Mu D."/>
            <person name="Du Z."/>
        </authorList>
    </citation>
    <scope>NUCLEOTIDE SEQUENCE [LARGE SCALE GENOMIC DNA]</scope>
    <source>
        <strain evidence="1 2">XK5</strain>
    </source>
</reference>
<dbReference type="EMBL" id="CP016268">
    <property type="protein sequence ID" value="ANO52507.1"/>
    <property type="molecule type" value="Genomic_DNA"/>
</dbReference>
<dbReference type="KEGG" id="woc:BA177_16125"/>
<dbReference type="AlphaFoldDB" id="A0A193LJ20"/>
<sequence>MRDWSELANAIEGELIMVSALRDKKEPIVGIAWSQIQEGYLINPKRPCRKYRAVPARLSGWPMLALNAETG</sequence>
<name>A0A193LJ20_9GAMM</name>
<evidence type="ECO:0000313" key="2">
    <source>
        <dbReference type="Proteomes" id="UP000092695"/>
    </source>
</evidence>
<accession>A0A193LJ20</accession>
<dbReference type="Proteomes" id="UP000092695">
    <property type="component" value="Chromosome"/>
</dbReference>